<comment type="caution">
    <text evidence="5">The sequence shown here is derived from an EMBL/GenBank/DDBJ whole genome shotgun (WGS) entry which is preliminary data.</text>
</comment>
<sequence length="469" mass="51593">MDQPNLSGWQPGLPTPEPAPMTPPIVPPPLEAPPATPPAGGLLKKLLPILGGLMVLVILGLLIFKFVLPKVQKPQEVTLTYWGLWEPEAVTSGVLADWQKIHPEIKINYSRQSPKEYRERLQSALARNEGPDIFRFHLNWLPMLKNELAPVPPEVMTSSQLESSFYPVAKENLKVGTGFLGLPLEVDTLALFINNQIFKAAGKNPPASWDELRKLAMELTTKNSEGKIQTAGAALGTTNNVEHWSDILGLMMLQNGASLSNPSGQLAEDALTFYTIFNTTDKVWDETMPNSTLAFATGKVAMYLGFSWDVFEIKNLNAKLDFQVVAVPQLPGTDLAWASFWVEGVAKKSKNAAAAWEFMKFLSTPATMEKLYAAQSQTRLFGEPYGRVEMASLLTNNLWVAPFINQAAKAKTWYLCSRTFDNGINDRMIKYFEDAVNAVNTGKAAKEALATTATGVSQLLSQYGISASR</sequence>
<gene>
    <name evidence="5" type="ORF">COT65_02380</name>
</gene>
<dbReference type="AlphaFoldDB" id="A0A2H0WMA1"/>
<evidence type="ECO:0008006" key="7">
    <source>
        <dbReference type="Google" id="ProtNLM"/>
    </source>
</evidence>
<feature type="compositionally biased region" description="Pro residues" evidence="3">
    <location>
        <begin position="13"/>
        <end position="33"/>
    </location>
</feature>
<feature type="transmembrane region" description="Helical" evidence="4">
    <location>
        <begin position="46"/>
        <end position="68"/>
    </location>
</feature>
<dbReference type="PANTHER" id="PTHR43649:SF29">
    <property type="entry name" value="OSMOPROTECTIVE COMPOUNDS-BINDING PROTEIN GGTB"/>
    <property type="match status" value="1"/>
</dbReference>
<evidence type="ECO:0000256" key="4">
    <source>
        <dbReference type="SAM" id="Phobius"/>
    </source>
</evidence>
<dbReference type="InterPro" id="IPR006059">
    <property type="entry name" value="SBP"/>
</dbReference>
<dbReference type="EMBL" id="PEZJ01000030">
    <property type="protein sequence ID" value="PIS13784.1"/>
    <property type="molecule type" value="Genomic_DNA"/>
</dbReference>
<evidence type="ECO:0000313" key="6">
    <source>
        <dbReference type="Proteomes" id="UP000230033"/>
    </source>
</evidence>
<keyword evidence="4" id="KW-1133">Transmembrane helix</keyword>
<protein>
    <recommendedName>
        <fullName evidence="7">ABC transporter substrate-binding protein</fullName>
    </recommendedName>
</protein>
<accession>A0A2H0WMA1</accession>
<comment type="similarity">
    <text evidence="1">Belongs to the bacterial solute-binding protein 1 family.</text>
</comment>
<keyword evidence="4" id="KW-0812">Transmembrane</keyword>
<proteinExistence type="inferred from homology"/>
<dbReference type="SUPFAM" id="SSF53850">
    <property type="entry name" value="Periplasmic binding protein-like II"/>
    <property type="match status" value="1"/>
</dbReference>
<dbReference type="PANTHER" id="PTHR43649">
    <property type="entry name" value="ARABINOSE-BINDING PROTEIN-RELATED"/>
    <property type="match status" value="1"/>
</dbReference>
<feature type="region of interest" description="Disordered" evidence="3">
    <location>
        <begin position="1"/>
        <end position="33"/>
    </location>
</feature>
<dbReference type="Pfam" id="PF01547">
    <property type="entry name" value="SBP_bac_1"/>
    <property type="match status" value="1"/>
</dbReference>
<dbReference type="Gene3D" id="3.40.190.10">
    <property type="entry name" value="Periplasmic binding protein-like II"/>
    <property type="match status" value="1"/>
</dbReference>
<evidence type="ECO:0000256" key="3">
    <source>
        <dbReference type="SAM" id="MobiDB-lite"/>
    </source>
</evidence>
<name>A0A2H0WMA1_9BACT</name>
<dbReference type="Proteomes" id="UP000230033">
    <property type="component" value="Unassembled WGS sequence"/>
</dbReference>
<keyword evidence="4" id="KW-0472">Membrane</keyword>
<evidence type="ECO:0000256" key="1">
    <source>
        <dbReference type="ARBA" id="ARBA00008520"/>
    </source>
</evidence>
<keyword evidence="2" id="KW-0813">Transport</keyword>
<dbReference type="InterPro" id="IPR050490">
    <property type="entry name" value="Bact_solute-bd_prot1"/>
</dbReference>
<evidence type="ECO:0000313" key="5">
    <source>
        <dbReference type="EMBL" id="PIS13784.1"/>
    </source>
</evidence>
<organism evidence="5 6">
    <name type="scientific">Candidatus Shapirobacteria bacterium CG09_land_8_20_14_0_10_47_13</name>
    <dbReference type="NCBI Taxonomy" id="1974481"/>
    <lineage>
        <taxon>Bacteria</taxon>
        <taxon>Candidatus Shapironibacteriota</taxon>
    </lineage>
</organism>
<evidence type="ECO:0000256" key="2">
    <source>
        <dbReference type="ARBA" id="ARBA00022448"/>
    </source>
</evidence>
<reference evidence="6" key="1">
    <citation type="submission" date="2017-09" db="EMBL/GenBank/DDBJ databases">
        <title>Depth-based differentiation of microbial function through sediment-hosted aquifers and enrichment of novel symbionts in the deep terrestrial subsurface.</title>
        <authorList>
            <person name="Probst A.J."/>
            <person name="Ladd B."/>
            <person name="Jarett J.K."/>
            <person name="Geller-Mcgrath D.E."/>
            <person name="Sieber C.M.K."/>
            <person name="Emerson J.B."/>
            <person name="Anantharaman K."/>
            <person name="Thomas B.C."/>
            <person name="Malmstrom R."/>
            <person name="Stieglmeier M."/>
            <person name="Klingl A."/>
            <person name="Woyke T."/>
            <person name="Ryan C.M."/>
            <person name="Banfield J.F."/>
        </authorList>
    </citation>
    <scope>NUCLEOTIDE SEQUENCE [LARGE SCALE GENOMIC DNA]</scope>
</reference>